<reference evidence="5" key="1">
    <citation type="submission" date="2017-09" db="EMBL/GenBank/DDBJ databases">
        <title>Depth-based differentiation of microbial function through sediment-hosted aquifers and enrichment of novel symbionts in the deep terrestrial subsurface.</title>
        <authorList>
            <person name="Probst A.J."/>
            <person name="Ladd B."/>
            <person name="Jarett J.K."/>
            <person name="Geller-Mcgrath D.E."/>
            <person name="Sieber C.M.K."/>
            <person name="Emerson J.B."/>
            <person name="Anantharaman K."/>
            <person name="Thomas B.C."/>
            <person name="Malmstrom R."/>
            <person name="Stieglmeier M."/>
            <person name="Klingl A."/>
            <person name="Woyke T."/>
            <person name="Ryan C.M."/>
            <person name="Banfield J.F."/>
        </authorList>
    </citation>
    <scope>NUCLEOTIDE SEQUENCE [LARGE SCALE GENOMIC DNA]</scope>
</reference>
<keyword evidence="1" id="KW-0067">ATP-binding</keyword>
<feature type="binding site" evidence="1">
    <location>
        <begin position="286"/>
        <end position="293"/>
    </location>
    <ligand>
        <name>ATP</name>
        <dbReference type="ChEBI" id="CHEBI:30616"/>
    </ligand>
</feature>
<evidence type="ECO:0000256" key="2">
    <source>
        <dbReference type="PIRSR" id="PIRSR640198-3"/>
    </source>
</evidence>
<feature type="site" description="Important for autoinhibition of adenylyltransferase activity" evidence="2">
    <location>
        <position position="157"/>
    </location>
</feature>
<dbReference type="Gene3D" id="1.10.10.10">
    <property type="entry name" value="Winged helix-like DNA-binding domain superfamily/Winged helix DNA-binding domain"/>
    <property type="match status" value="1"/>
</dbReference>
<dbReference type="InterPro" id="IPR036390">
    <property type="entry name" value="WH_DNA-bd_sf"/>
</dbReference>
<dbReference type="Pfam" id="PF02661">
    <property type="entry name" value="Fic"/>
    <property type="match status" value="1"/>
</dbReference>
<evidence type="ECO:0000313" key="5">
    <source>
        <dbReference type="Proteomes" id="UP000231252"/>
    </source>
</evidence>
<dbReference type="Proteomes" id="UP000231252">
    <property type="component" value="Unassembled WGS sequence"/>
</dbReference>
<sequence>MNDTILSPRQKSILNLINQSNGISREAVETNIKTLYDVSKPTVIRDLNTLIKSKLITSVGEARANRYYPNEQNPMLREFDLERYFLDDPDKRLGVKENFDFTIFSQLRNLYTREEKLLFKTESKSFSKVEQNYDPTSFKKELERFVIELSWKSSKIEGNTYTLLETEALIKDGTQAVGKKKEEVAMILNHKRAFETILQNKNDFLKINMTNIRELHNALIKDLEITTGIRKHAVGITGTKYRPLDNEYQLREALEKCLDIVNNLRDPLEKALVISFMVPYIQPFADGNKRTARMLTNAVLLAHNLYPLSYRSVSEDQFKKSLILFYEQGSVVSYKKLFVEQFIFANRTYFI</sequence>
<proteinExistence type="predicted"/>
<dbReference type="InterPro" id="IPR036388">
    <property type="entry name" value="WH-like_DNA-bd_sf"/>
</dbReference>
<evidence type="ECO:0000313" key="4">
    <source>
        <dbReference type="EMBL" id="PIS22636.1"/>
    </source>
</evidence>
<dbReference type="SUPFAM" id="SSF46785">
    <property type="entry name" value="Winged helix' DNA-binding domain"/>
    <property type="match status" value="1"/>
</dbReference>
<dbReference type="Gene3D" id="1.10.3290.10">
    <property type="entry name" value="Fido-like domain"/>
    <property type="match status" value="1"/>
</dbReference>
<evidence type="ECO:0000256" key="1">
    <source>
        <dbReference type="PIRSR" id="PIRSR640198-2"/>
    </source>
</evidence>
<protein>
    <submittedName>
        <fullName evidence="4">Cell filamentation protein Fic</fullName>
    </submittedName>
</protein>
<dbReference type="PROSITE" id="PS51459">
    <property type="entry name" value="FIDO"/>
    <property type="match status" value="1"/>
</dbReference>
<evidence type="ECO:0000259" key="3">
    <source>
        <dbReference type="PROSITE" id="PS51459"/>
    </source>
</evidence>
<dbReference type="GO" id="GO:0005524">
    <property type="term" value="F:ATP binding"/>
    <property type="evidence" value="ECO:0007669"/>
    <property type="project" value="UniProtKB-KW"/>
</dbReference>
<dbReference type="PANTHER" id="PTHR13504:SF38">
    <property type="entry name" value="FIDO DOMAIN-CONTAINING PROTEIN"/>
    <property type="match status" value="1"/>
</dbReference>
<accession>A0A2H0XCI2</accession>
<dbReference type="InterPro" id="IPR036597">
    <property type="entry name" value="Fido-like_dom_sf"/>
</dbReference>
<dbReference type="AlphaFoldDB" id="A0A2H0XCI2"/>
<comment type="caution">
    <text evidence="4">The sequence shown here is derived from an EMBL/GenBank/DDBJ whole genome shotgun (WGS) entry which is preliminary data.</text>
</comment>
<keyword evidence="1" id="KW-0547">Nucleotide-binding</keyword>
<dbReference type="InterPro" id="IPR003812">
    <property type="entry name" value="Fido"/>
</dbReference>
<dbReference type="SUPFAM" id="SSF140931">
    <property type="entry name" value="Fic-like"/>
    <property type="match status" value="1"/>
</dbReference>
<gene>
    <name evidence="4" type="ORF">COT50_00775</name>
</gene>
<organism evidence="4 5">
    <name type="scientific">candidate division WWE3 bacterium CG08_land_8_20_14_0_20_41_10</name>
    <dbReference type="NCBI Taxonomy" id="1975085"/>
    <lineage>
        <taxon>Bacteria</taxon>
        <taxon>Katanobacteria</taxon>
    </lineage>
</organism>
<name>A0A2H0XCI2_UNCKA</name>
<dbReference type="PANTHER" id="PTHR13504">
    <property type="entry name" value="FIDO DOMAIN-CONTAINING PROTEIN DDB_G0283145"/>
    <property type="match status" value="1"/>
</dbReference>
<dbReference type="InterPro" id="IPR040198">
    <property type="entry name" value="Fido_containing"/>
</dbReference>
<dbReference type="EMBL" id="PEYU01000014">
    <property type="protein sequence ID" value="PIS22636.1"/>
    <property type="molecule type" value="Genomic_DNA"/>
</dbReference>
<feature type="domain" description="Fido" evidence="3">
    <location>
        <begin position="207"/>
        <end position="340"/>
    </location>
</feature>